<evidence type="ECO:0000313" key="11">
    <source>
        <dbReference type="Proteomes" id="UP000247702"/>
    </source>
</evidence>
<dbReference type="InterPro" id="IPR050634">
    <property type="entry name" value="DNA_Topoisomerase_II"/>
</dbReference>
<keyword evidence="4" id="KW-0799">Topoisomerase</keyword>
<feature type="compositionally biased region" description="Polar residues" evidence="7">
    <location>
        <begin position="139"/>
        <end position="154"/>
    </location>
</feature>
<dbReference type="InterPro" id="IPR001241">
    <property type="entry name" value="Topo_IIA"/>
</dbReference>
<dbReference type="SUPFAM" id="SSF55874">
    <property type="entry name" value="ATPase domain of HSP90 chaperone/DNA topoisomerase II/histidine kinase"/>
    <property type="match status" value="1"/>
</dbReference>
<dbReference type="GO" id="GO:0000712">
    <property type="term" value="P:resolution of meiotic recombination intermediates"/>
    <property type="evidence" value="ECO:0007669"/>
    <property type="project" value="TreeGrafter"/>
</dbReference>
<dbReference type="PANTHER" id="PTHR10169">
    <property type="entry name" value="DNA TOPOISOMERASE/GYRASE"/>
    <property type="match status" value="1"/>
</dbReference>
<evidence type="ECO:0000256" key="2">
    <source>
        <dbReference type="ARBA" id="ARBA00001946"/>
    </source>
</evidence>
<feature type="domain" description="Histidine kinase/HSP90-like ATPase" evidence="8">
    <location>
        <begin position="208"/>
        <end position="350"/>
    </location>
</feature>
<gene>
    <name evidence="10" type="ORF">RCL2_001838100</name>
    <name evidence="9" type="ORF">RclHR1_17760001</name>
</gene>
<dbReference type="GO" id="GO:0003677">
    <property type="term" value="F:DNA binding"/>
    <property type="evidence" value="ECO:0007669"/>
    <property type="project" value="UniProtKB-KW"/>
</dbReference>
<feature type="compositionally biased region" description="Low complexity" evidence="7">
    <location>
        <begin position="119"/>
        <end position="128"/>
    </location>
</feature>
<reference evidence="10" key="2">
    <citation type="submission" date="2019-10" db="EMBL/GenBank/DDBJ databases">
        <title>Conservation and host-specific expression of non-tandemly repeated heterogenous ribosome RNA gene in arbuscular mycorrhizal fungi.</title>
        <authorList>
            <person name="Maeda T."/>
            <person name="Kobayashi Y."/>
            <person name="Nakagawa T."/>
            <person name="Ezawa T."/>
            <person name="Yamaguchi K."/>
            <person name="Bino T."/>
            <person name="Nishimoto Y."/>
            <person name="Shigenobu S."/>
            <person name="Kawaguchi M."/>
        </authorList>
    </citation>
    <scope>NUCLEOTIDE SEQUENCE</scope>
    <source>
        <strain evidence="10">HR1</strain>
    </source>
</reference>
<keyword evidence="6 10" id="KW-0413">Isomerase</keyword>
<dbReference type="Pfam" id="PF02518">
    <property type="entry name" value="HATPase_c"/>
    <property type="match status" value="1"/>
</dbReference>
<evidence type="ECO:0000259" key="8">
    <source>
        <dbReference type="SMART" id="SM00387"/>
    </source>
</evidence>
<feature type="region of interest" description="Disordered" evidence="7">
    <location>
        <begin position="107"/>
        <end position="155"/>
    </location>
</feature>
<comment type="catalytic activity">
    <reaction evidence="1">
        <text>ATP-dependent breakage, passage and rejoining of double-stranded DNA.</text>
        <dbReference type="EC" id="5.6.2.2"/>
    </reaction>
</comment>
<feature type="compositionally biased region" description="Basic residues" evidence="7">
    <location>
        <begin position="14"/>
        <end position="26"/>
    </location>
</feature>
<dbReference type="EC" id="5.6.2.2" evidence="3"/>
<proteinExistence type="predicted"/>
<dbReference type="SMART" id="SM00387">
    <property type="entry name" value="HATPase_c"/>
    <property type="match status" value="1"/>
</dbReference>
<dbReference type="STRING" id="94130.A0A2Z6QKY8"/>
<organism evidence="9 11">
    <name type="scientific">Rhizophagus clarus</name>
    <dbReference type="NCBI Taxonomy" id="94130"/>
    <lineage>
        <taxon>Eukaryota</taxon>
        <taxon>Fungi</taxon>
        <taxon>Fungi incertae sedis</taxon>
        <taxon>Mucoromycota</taxon>
        <taxon>Glomeromycotina</taxon>
        <taxon>Glomeromycetes</taxon>
        <taxon>Glomerales</taxon>
        <taxon>Glomeraceae</taxon>
        <taxon>Rhizophagus</taxon>
    </lineage>
</organism>
<evidence type="ECO:0000313" key="10">
    <source>
        <dbReference type="EMBL" id="GES91574.1"/>
    </source>
</evidence>
<evidence type="ECO:0000256" key="4">
    <source>
        <dbReference type="ARBA" id="ARBA00023029"/>
    </source>
</evidence>
<dbReference type="EMBL" id="BLAL01000206">
    <property type="protein sequence ID" value="GES91574.1"/>
    <property type="molecule type" value="Genomic_DNA"/>
</dbReference>
<dbReference type="AlphaFoldDB" id="A0A2Z6QKY8"/>
<evidence type="ECO:0000256" key="5">
    <source>
        <dbReference type="ARBA" id="ARBA00023125"/>
    </source>
</evidence>
<dbReference type="SMART" id="SM00433">
    <property type="entry name" value="TOP2c"/>
    <property type="match status" value="1"/>
</dbReference>
<dbReference type="GO" id="GO:0005634">
    <property type="term" value="C:nucleus"/>
    <property type="evidence" value="ECO:0007669"/>
    <property type="project" value="TreeGrafter"/>
</dbReference>
<dbReference type="Proteomes" id="UP000615446">
    <property type="component" value="Unassembled WGS sequence"/>
</dbReference>
<keyword evidence="5" id="KW-0238">DNA-binding</keyword>
<dbReference type="InterPro" id="IPR036890">
    <property type="entry name" value="HATPase_C_sf"/>
</dbReference>
<dbReference type="GO" id="GO:0000819">
    <property type="term" value="P:sister chromatid segregation"/>
    <property type="evidence" value="ECO:0007669"/>
    <property type="project" value="TreeGrafter"/>
</dbReference>
<name>A0A2Z6QKY8_9GLOM</name>
<reference evidence="9 11" key="1">
    <citation type="submission" date="2017-11" db="EMBL/GenBank/DDBJ databases">
        <title>The genome of Rhizophagus clarus HR1 reveals common genetic basis of auxotrophy among arbuscular mycorrhizal fungi.</title>
        <authorList>
            <person name="Kobayashi Y."/>
        </authorList>
    </citation>
    <scope>NUCLEOTIDE SEQUENCE [LARGE SCALE GENOMIC DNA]</scope>
    <source>
        <strain evidence="9 11">HR1</strain>
    </source>
</reference>
<dbReference type="PANTHER" id="PTHR10169:SF38">
    <property type="entry name" value="DNA TOPOISOMERASE 2"/>
    <property type="match status" value="1"/>
</dbReference>
<evidence type="ECO:0000256" key="1">
    <source>
        <dbReference type="ARBA" id="ARBA00000185"/>
    </source>
</evidence>
<dbReference type="OrthoDB" id="276498at2759"/>
<dbReference type="PRINTS" id="PR00418">
    <property type="entry name" value="TPI2FAMILY"/>
</dbReference>
<evidence type="ECO:0000313" key="9">
    <source>
        <dbReference type="EMBL" id="GBB90710.1"/>
    </source>
</evidence>
<evidence type="ECO:0000256" key="7">
    <source>
        <dbReference type="SAM" id="MobiDB-lite"/>
    </source>
</evidence>
<feature type="region of interest" description="Disordered" evidence="7">
    <location>
        <begin position="1"/>
        <end position="52"/>
    </location>
</feature>
<dbReference type="GO" id="GO:0003918">
    <property type="term" value="F:DNA topoisomerase type II (double strand cut, ATP-hydrolyzing) activity"/>
    <property type="evidence" value="ECO:0007669"/>
    <property type="project" value="UniProtKB-EC"/>
</dbReference>
<dbReference type="Gene3D" id="3.30.565.10">
    <property type="entry name" value="Histidine kinase-like ATPase, C-terminal domain"/>
    <property type="match status" value="1"/>
</dbReference>
<dbReference type="GO" id="GO:0005524">
    <property type="term" value="F:ATP binding"/>
    <property type="evidence" value="ECO:0007669"/>
    <property type="project" value="InterPro"/>
</dbReference>
<dbReference type="GO" id="GO:0006265">
    <property type="term" value="P:DNA topological change"/>
    <property type="evidence" value="ECO:0007669"/>
    <property type="project" value="InterPro"/>
</dbReference>
<dbReference type="InterPro" id="IPR003594">
    <property type="entry name" value="HATPase_dom"/>
</dbReference>
<dbReference type="EMBL" id="BEXD01000864">
    <property type="protein sequence ID" value="GBB90710.1"/>
    <property type="molecule type" value="Genomic_DNA"/>
</dbReference>
<protein>
    <recommendedName>
        <fullName evidence="3">DNA topoisomerase (ATP-hydrolyzing)</fullName>
        <ecNumber evidence="3">5.6.2.2</ecNumber>
    </recommendedName>
</protein>
<evidence type="ECO:0000256" key="3">
    <source>
        <dbReference type="ARBA" id="ARBA00012895"/>
    </source>
</evidence>
<keyword evidence="11" id="KW-1185">Reference proteome</keyword>
<evidence type="ECO:0000256" key="6">
    <source>
        <dbReference type="ARBA" id="ARBA00023235"/>
    </source>
</evidence>
<dbReference type="Proteomes" id="UP000247702">
    <property type="component" value="Unassembled WGS sequence"/>
</dbReference>
<sequence length="394" mass="44965">MSDSEYIPGEEKKHVKNPRKSTRRLTKVSSSEEEKYIVRPTRTRKPTKPSTPKVALNVIVLESSDEEKYTVKDTKSRQQPELPTLRTFNDVSNLLDSDCLPDEEDNIIKATNTRKPSIKVSSNKTSNKSSKKVTFSEPLATSNDSSNGTSTQSKRPVEKIYQKISLVEHILLRPDIYIGPTQTYTEKLSVYDSDKRAMVHRDVTYVPGLYKIINEILINAIDNKIRDPSMDTIKVDIDVKSGTISIYNNGDGIPVEIHKRENVYVPELLFGHLLTSSRYNDDGKNRNGYGAKLTNIFSTEFIVETTDSSAGKKYSQIFRDNMSVKESPTISPYLEKEEYTKITFKPDFQKFNMSNELDDDIIAVLKKRLCELTVHIENVYLNGERLKIMNENDK</sequence>
<comment type="cofactor">
    <cofactor evidence="2">
        <name>Mg(2+)</name>
        <dbReference type="ChEBI" id="CHEBI:18420"/>
    </cofactor>
</comment>
<accession>A0A2Z6QKY8</accession>
<comment type="caution">
    <text evidence="9">The sequence shown here is derived from an EMBL/GenBank/DDBJ whole genome shotgun (WGS) entry which is preliminary data.</text>
</comment>